<dbReference type="EMBL" id="CADIJM010000007">
    <property type="protein sequence ID" value="CAB3715802.1"/>
    <property type="molecule type" value="Genomic_DNA"/>
</dbReference>
<keyword evidence="1" id="KW-0472">Membrane</keyword>
<reference evidence="2 3" key="1">
    <citation type="submission" date="2020-04" db="EMBL/GenBank/DDBJ databases">
        <authorList>
            <person name="De Canck E."/>
        </authorList>
    </citation>
    <scope>NUCLEOTIDE SEQUENCE [LARGE SCALE GENOMIC DNA]</scope>
    <source>
        <strain evidence="2 3">LMG 26690</strain>
    </source>
</reference>
<evidence type="ECO:0000313" key="3">
    <source>
        <dbReference type="Proteomes" id="UP000494214"/>
    </source>
</evidence>
<keyword evidence="1" id="KW-0812">Transmembrane</keyword>
<sequence>MAIDWIWLVKDSAGVPPAIGDQLVSVDRGFLRIRNPWIADSAMMGKLHASAVIGGGLAAACYFMAAALGYAWFSYGLLITVASVWVFMVLVLVMRVRMIKNLSDFVFDRFSGKVYYRQRGQVISGDWRSATAGHQSEVEFTGRAVVVVHSLIIRMQAELTSIGSAKTKPVSLFVSIESNAPTEPFEIYVAQIWEFVRTFMDKGPDELPEPGESSWWNSPNVRICLTPAEALRHYLPWRTGEPNETQGKSNWLLPLWFVFFPYNMFCALCWYSACRMLKVQGLPPPVPGRGRDEAMASRQR</sequence>
<feature type="transmembrane region" description="Helical" evidence="1">
    <location>
        <begin position="251"/>
        <end position="273"/>
    </location>
</feature>
<keyword evidence="1" id="KW-1133">Transmembrane helix</keyword>
<gene>
    <name evidence="2" type="ORF">LMG26690_03501</name>
</gene>
<feature type="transmembrane region" description="Helical" evidence="1">
    <location>
        <begin position="47"/>
        <end position="66"/>
    </location>
</feature>
<organism evidence="2 3">
    <name type="scientific">Achromobacter animicus</name>
    <dbReference type="NCBI Taxonomy" id="1389935"/>
    <lineage>
        <taxon>Bacteria</taxon>
        <taxon>Pseudomonadati</taxon>
        <taxon>Pseudomonadota</taxon>
        <taxon>Betaproteobacteria</taxon>
        <taxon>Burkholderiales</taxon>
        <taxon>Alcaligenaceae</taxon>
        <taxon>Achromobacter</taxon>
    </lineage>
</organism>
<accession>A0A6S7AEP4</accession>
<dbReference type="Proteomes" id="UP000494214">
    <property type="component" value="Unassembled WGS sequence"/>
</dbReference>
<name>A0A6S7AEP4_9BURK</name>
<protein>
    <submittedName>
        <fullName evidence="2">Uncharacterized protein</fullName>
    </submittedName>
</protein>
<evidence type="ECO:0000256" key="1">
    <source>
        <dbReference type="SAM" id="Phobius"/>
    </source>
</evidence>
<dbReference type="RefSeq" id="WP_175124268.1">
    <property type="nucleotide sequence ID" value="NZ_CADIJM010000007.1"/>
</dbReference>
<feature type="transmembrane region" description="Helical" evidence="1">
    <location>
        <begin position="72"/>
        <end position="93"/>
    </location>
</feature>
<keyword evidence="3" id="KW-1185">Reference proteome</keyword>
<proteinExistence type="predicted"/>
<dbReference type="AlphaFoldDB" id="A0A6S7AEP4"/>
<evidence type="ECO:0000313" key="2">
    <source>
        <dbReference type="EMBL" id="CAB3715802.1"/>
    </source>
</evidence>